<evidence type="ECO:0000256" key="3">
    <source>
        <dbReference type="ARBA" id="ARBA00022475"/>
    </source>
</evidence>
<accession>A0A084GJ10</accession>
<evidence type="ECO:0000259" key="9">
    <source>
        <dbReference type="Pfam" id="PF21082"/>
    </source>
</evidence>
<dbReference type="STRING" id="246786.GS18_0221040"/>
<keyword evidence="4 7" id="KW-0812">Transmembrane</keyword>
<dbReference type="Pfam" id="PF00924">
    <property type="entry name" value="MS_channel_2nd"/>
    <property type="match status" value="1"/>
</dbReference>
<feature type="transmembrane region" description="Helical" evidence="7">
    <location>
        <begin position="137"/>
        <end position="153"/>
    </location>
</feature>
<dbReference type="InterPro" id="IPR006685">
    <property type="entry name" value="MscS_channel_2nd"/>
</dbReference>
<feature type="domain" description="Mechanosensitive ion channel transmembrane helices 2/3" evidence="10">
    <location>
        <begin position="138"/>
        <end position="178"/>
    </location>
</feature>
<keyword evidence="12" id="KW-1185">Reference proteome</keyword>
<dbReference type="InterPro" id="IPR011014">
    <property type="entry name" value="MscS_channel_TM-2"/>
</dbReference>
<comment type="similarity">
    <text evidence="2">Belongs to the MscS (TC 1.A.23) family.</text>
</comment>
<gene>
    <name evidence="11" type="ORF">GS18_0221040</name>
</gene>
<dbReference type="Pfam" id="PF21088">
    <property type="entry name" value="MS_channel_1st"/>
    <property type="match status" value="1"/>
</dbReference>
<dbReference type="Pfam" id="PF21082">
    <property type="entry name" value="MS_channel_3rd"/>
    <property type="match status" value="1"/>
</dbReference>
<evidence type="ECO:0000313" key="12">
    <source>
        <dbReference type="Proteomes" id="UP000028549"/>
    </source>
</evidence>
<feature type="transmembrane region" description="Helical" evidence="7">
    <location>
        <begin position="93"/>
        <end position="116"/>
    </location>
</feature>
<dbReference type="AlphaFoldDB" id="A0A084GJ10"/>
<feature type="transmembrane region" description="Helical" evidence="7">
    <location>
        <begin position="159"/>
        <end position="177"/>
    </location>
</feature>
<feature type="domain" description="Mechanosensitive ion channel MscS C-terminal" evidence="9">
    <location>
        <begin position="253"/>
        <end position="339"/>
    </location>
</feature>
<dbReference type="Proteomes" id="UP000028549">
    <property type="component" value="Unassembled WGS sequence"/>
</dbReference>
<feature type="domain" description="Mechanosensitive ion channel MscS" evidence="8">
    <location>
        <begin position="180"/>
        <end position="246"/>
    </location>
</feature>
<evidence type="ECO:0000259" key="10">
    <source>
        <dbReference type="Pfam" id="PF21088"/>
    </source>
</evidence>
<dbReference type="InterPro" id="IPR010920">
    <property type="entry name" value="LSM_dom_sf"/>
</dbReference>
<dbReference type="SUPFAM" id="SSF82861">
    <property type="entry name" value="Mechanosensitive channel protein MscS (YggB), transmembrane region"/>
    <property type="match status" value="1"/>
</dbReference>
<dbReference type="InterPro" id="IPR049278">
    <property type="entry name" value="MS_channel_C"/>
</dbReference>
<dbReference type="InterPro" id="IPR011066">
    <property type="entry name" value="MscS_channel_C_sf"/>
</dbReference>
<dbReference type="EMBL" id="JNVC02000024">
    <property type="protein sequence ID" value="KEZ47322.1"/>
    <property type="molecule type" value="Genomic_DNA"/>
</dbReference>
<keyword evidence="6 7" id="KW-0472">Membrane</keyword>
<dbReference type="SUPFAM" id="SSF82689">
    <property type="entry name" value="Mechanosensitive channel protein MscS (YggB), C-terminal domain"/>
    <property type="match status" value="1"/>
</dbReference>
<keyword evidence="3" id="KW-1003">Cell membrane</keyword>
<evidence type="ECO:0000259" key="8">
    <source>
        <dbReference type="Pfam" id="PF00924"/>
    </source>
</evidence>
<evidence type="ECO:0000256" key="6">
    <source>
        <dbReference type="ARBA" id="ARBA00023136"/>
    </source>
</evidence>
<sequence>MLLEKYTSTESLIEIAVSIGIFVLFMVLRKLFTKYVFKMILKFSSKTPTDLFRNVLVAYDKPLRMFFILIGLYLAILYSPFLDNQRDILSQFYRSSIVLTLAWGLYNLTASSSLLFDKVNKRFELEMDDILGPFLSKVMRFVILALTFSIIAQEFNYDVNGFVAGLGLGGLAFALAAKETIGNFFGGIIIITEKPFTLGDWIKTPSVEGVVEDISFRSTKIRTFAQALVTVPNSTLANEPITNWTKMGKRQIQFTLGVTYNTTQTQLKTCVKRIEHLLAEHDGVHDETINVVFNAFGDSSLNIFLNFFTKTTAYADHLSVKQDINFKIMAILEEEGVDFAFPSRTIYVEGAKQEVKEKEKQYS</sequence>
<keyword evidence="5 7" id="KW-1133">Transmembrane helix</keyword>
<dbReference type="InterPro" id="IPR045042">
    <property type="entry name" value="YnaI-like"/>
</dbReference>
<dbReference type="GO" id="GO:0005886">
    <property type="term" value="C:plasma membrane"/>
    <property type="evidence" value="ECO:0007669"/>
    <property type="project" value="UniProtKB-SubCell"/>
</dbReference>
<comment type="caution">
    <text evidence="11">The sequence shown here is derived from an EMBL/GenBank/DDBJ whole genome shotgun (WGS) entry which is preliminary data.</text>
</comment>
<reference evidence="11 12" key="1">
    <citation type="journal article" date="2005" name="Int. J. Syst. Evol. Microbiol.">
        <title>Bacillus cibi sp. nov., isolated from jeotgal, a traditional Korean fermented seafood.</title>
        <authorList>
            <person name="Yoon J.H."/>
            <person name="Lee C.H."/>
            <person name="Oh T.K."/>
        </authorList>
    </citation>
    <scope>NUCLEOTIDE SEQUENCE [LARGE SCALE GENOMIC DNA]</scope>
    <source>
        <strain evidence="11 12">DSM 16189</strain>
    </source>
</reference>
<evidence type="ECO:0000256" key="7">
    <source>
        <dbReference type="SAM" id="Phobius"/>
    </source>
</evidence>
<dbReference type="Gene3D" id="3.30.70.100">
    <property type="match status" value="1"/>
</dbReference>
<evidence type="ECO:0000256" key="4">
    <source>
        <dbReference type="ARBA" id="ARBA00022692"/>
    </source>
</evidence>
<evidence type="ECO:0000256" key="5">
    <source>
        <dbReference type="ARBA" id="ARBA00022989"/>
    </source>
</evidence>
<dbReference type="PANTHER" id="PTHR43634:SF2">
    <property type="entry name" value="LOW CONDUCTANCE MECHANOSENSITIVE CHANNEL YNAI"/>
    <property type="match status" value="1"/>
</dbReference>
<dbReference type="SUPFAM" id="SSF50182">
    <property type="entry name" value="Sm-like ribonucleoproteins"/>
    <property type="match status" value="1"/>
</dbReference>
<protein>
    <submittedName>
        <fullName evidence="11">Mechanosensitive ion channel protein</fullName>
    </submittedName>
</protein>
<evidence type="ECO:0000313" key="11">
    <source>
        <dbReference type="EMBL" id="KEZ47322.1"/>
    </source>
</evidence>
<name>A0A084GJ10_METID</name>
<evidence type="ECO:0000256" key="1">
    <source>
        <dbReference type="ARBA" id="ARBA00004651"/>
    </source>
</evidence>
<proteinExistence type="inferred from homology"/>
<dbReference type="InterPro" id="IPR023408">
    <property type="entry name" value="MscS_beta-dom_sf"/>
</dbReference>
<comment type="subcellular location">
    <subcellularLocation>
        <location evidence="1">Cell membrane</location>
        <topology evidence="1">Multi-pass membrane protein</topology>
    </subcellularLocation>
</comment>
<organism evidence="11 12">
    <name type="scientific">Metabacillus indicus</name>
    <name type="common">Bacillus indicus</name>
    <dbReference type="NCBI Taxonomy" id="246786"/>
    <lineage>
        <taxon>Bacteria</taxon>
        <taxon>Bacillati</taxon>
        <taxon>Bacillota</taxon>
        <taxon>Bacilli</taxon>
        <taxon>Bacillales</taxon>
        <taxon>Bacillaceae</taxon>
        <taxon>Metabacillus</taxon>
    </lineage>
</organism>
<dbReference type="Gene3D" id="2.30.30.60">
    <property type="match status" value="1"/>
</dbReference>
<dbReference type="PANTHER" id="PTHR43634">
    <property type="entry name" value="OW CONDUCTANCE MECHANOSENSITIVE CHANNEL"/>
    <property type="match status" value="1"/>
</dbReference>
<feature type="transmembrane region" description="Helical" evidence="7">
    <location>
        <begin position="63"/>
        <end position="81"/>
    </location>
</feature>
<dbReference type="InterPro" id="IPR049142">
    <property type="entry name" value="MS_channel_1st"/>
</dbReference>
<evidence type="ECO:0000256" key="2">
    <source>
        <dbReference type="ARBA" id="ARBA00008017"/>
    </source>
</evidence>
<dbReference type="GO" id="GO:0055085">
    <property type="term" value="P:transmembrane transport"/>
    <property type="evidence" value="ECO:0007669"/>
    <property type="project" value="InterPro"/>
</dbReference>
<dbReference type="Gene3D" id="1.10.287.1260">
    <property type="match status" value="1"/>
</dbReference>
<feature type="transmembrane region" description="Helical" evidence="7">
    <location>
        <begin position="12"/>
        <end position="32"/>
    </location>
</feature>